<dbReference type="EMBL" id="JH668607">
    <property type="protein sequence ID" value="KAG6459045.1"/>
    <property type="molecule type" value="Genomic_DNA"/>
</dbReference>
<evidence type="ECO:0000313" key="2">
    <source>
        <dbReference type="EMBL" id="KAG6459045.1"/>
    </source>
</evidence>
<sequence length="180" mass="20451">MYYSFTKASNPVGLIRRTSIKMWLNAIAPKKFLCHYTLKIGCLFYGVFMTCVMVACTISLIVETFSLSKCTYCSTSVTSFSITAIVYSITMVFIHLWFIWGVNKRKSSVVISWLVITAMWMAQVFCLIIVLLCIFIRQSKPIAWTVLALLCTSIPLYGLLIGYGYWLQLKTEQHSVSVTS</sequence>
<comment type="caution">
    <text evidence="2">The sequence shown here is derived from an EMBL/GenBank/DDBJ whole genome shotgun (WGS) entry which is preliminary data.</text>
</comment>
<gene>
    <name evidence="2" type="ORF">O3G_MSEX011181</name>
</gene>
<keyword evidence="1" id="KW-0812">Transmembrane</keyword>
<keyword evidence="1" id="KW-1133">Transmembrane helix</keyword>
<dbReference type="Proteomes" id="UP000791440">
    <property type="component" value="Unassembled WGS sequence"/>
</dbReference>
<evidence type="ECO:0000256" key="1">
    <source>
        <dbReference type="SAM" id="Phobius"/>
    </source>
</evidence>
<keyword evidence="3" id="KW-1185">Reference proteome</keyword>
<feature type="transmembrane region" description="Helical" evidence="1">
    <location>
        <begin position="110"/>
        <end position="135"/>
    </location>
</feature>
<feature type="transmembrane region" description="Helical" evidence="1">
    <location>
        <begin position="77"/>
        <end position="98"/>
    </location>
</feature>
<accession>A0A921ZJV6</accession>
<reference evidence="2" key="2">
    <citation type="submission" date="2020-12" db="EMBL/GenBank/DDBJ databases">
        <authorList>
            <person name="Kanost M."/>
        </authorList>
    </citation>
    <scope>NUCLEOTIDE SEQUENCE</scope>
</reference>
<evidence type="ECO:0000313" key="3">
    <source>
        <dbReference type="Proteomes" id="UP000791440"/>
    </source>
</evidence>
<name>A0A921ZJV6_MANSE</name>
<reference evidence="2" key="1">
    <citation type="journal article" date="2016" name="Insect Biochem. Mol. Biol.">
        <title>Multifaceted biological insights from a draft genome sequence of the tobacco hornworm moth, Manduca sexta.</title>
        <authorList>
            <person name="Kanost M.R."/>
            <person name="Arrese E.L."/>
            <person name="Cao X."/>
            <person name="Chen Y.R."/>
            <person name="Chellapilla S."/>
            <person name="Goldsmith M.R."/>
            <person name="Grosse-Wilde E."/>
            <person name="Heckel D.G."/>
            <person name="Herndon N."/>
            <person name="Jiang H."/>
            <person name="Papanicolaou A."/>
            <person name="Qu J."/>
            <person name="Soulages J.L."/>
            <person name="Vogel H."/>
            <person name="Walters J."/>
            <person name="Waterhouse R.M."/>
            <person name="Ahn S.J."/>
            <person name="Almeida F.C."/>
            <person name="An C."/>
            <person name="Aqrawi P."/>
            <person name="Bretschneider A."/>
            <person name="Bryant W.B."/>
            <person name="Bucks S."/>
            <person name="Chao H."/>
            <person name="Chevignon G."/>
            <person name="Christen J.M."/>
            <person name="Clarke D.F."/>
            <person name="Dittmer N.T."/>
            <person name="Ferguson L.C.F."/>
            <person name="Garavelou S."/>
            <person name="Gordon K.H.J."/>
            <person name="Gunaratna R.T."/>
            <person name="Han Y."/>
            <person name="Hauser F."/>
            <person name="He Y."/>
            <person name="Heidel-Fischer H."/>
            <person name="Hirsh A."/>
            <person name="Hu Y."/>
            <person name="Jiang H."/>
            <person name="Kalra D."/>
            <person name="Klinner C."/>
            <person name="Konig C."/>
            <person name="Kovar C."/>
            <person name="Kroll A.R."/>
            <person name="Kuwar S.S."/>
            <person name="Lee S.L."/>
            <person name="Lehman R."/>
            <person name="Li K."/>
            <person name="Li Z."/>
            <person name="Liang H."/>
            <person name="Lovelace S."/>
            <person name="Lu Z."/>
            <person name="Mansfield J.H."/>
            <person name="McCulloch K.J."/>
            <person name="Mathew T."/>
            <person name="Morton B."/>
            <person name="Muzny D.M."/>
            <person name="Neunemann D."/>
            <person name="Ongeri F."/>
            <person name="Pauchet Y."/>
            <person name="Pu L.L."/>
            <person name="Pyrousis I."/>
            <person name="Rao X.J."/>
            <person name="Redding A."/>
            <person name="Roesel C."/>
            <person name="Sanchez-Gracia A."/>
            <person name="Schaack S."/>
            <person name="Shukla A."/>
            <person name="Tetreau G."/>
            <person name="Wang Y."/>
            <person name="Xiong G.H."/>
            <person name="Traut W."/>
            <person name="Walsh T.K."/>
            <person name="Worley K.C."/>
            <person name="Wu D."/>
            <person name="Wu W."/>
            <person name="Wu Y.Q."/>
            <person name="Zhang X."/>
            <person name="Zou Z."/>
            <person name="Zucker H."/>
            <person name="Briscoe A.D."/>
            <person name="Burmester T."/>
            <person name="Clem R.J."/>
            <person name="Feyereisen R."/>
            <person name="Grimmelikhuijzen C.J.P."/>
            <person name="Hamodrakas S.J."/>
            <person name="Hansson B.S."/>
            <person name="Huguet E."/>
            <person name="Jermiin L.S."/>
            <person name="Lan Q."/>
            <person name="Lehman H.K."/>
            <person name="Lorenzen M."/>
            <person name="Merzendorfer H."/>
            <person name="Michalopoulos I."/>
            <person name="Morton D.B."/>
            <person name="Muthukrishnan S."/>
            <person name="Oakeshott J.G."/>
            <person name="Palmer W."/>
            <person name="Park Y."/>
            <person name="Passarelli A.L."/>
            <person name="Rozas J."/>
            <person name="Schwartz L.M."/>
            <person name="Smith W."/>
            <person name="Southgate A."/>
            <person name="Vilcinskas A."/>
            <person name="Vogt R."/>
            <person name="Wang P."/>
            <person name="Werren J."/>
            <person name="Yu X.Q."/>
            <person name="Zhou J.J."/>
            <person name="Brown S.J."/>
            <person name="Scherer S.E."/>
            <person name="Richards S."/>
            <person name="Blissard G.W."/>
        </authorList>
    </citation>
    <scope>NUCLEOTIDE SEQUENCE</scope>
</reference>
<feature type="transmembrane region" description="Helical" evidence="1">
    <location>
        <begin position="43"/>
        <end position="65"/>
    </location>
</feature>
<organism evidence="2 3">
    <name type="scientific">Manduca sexta</name>
    <name type="common">Tobacco hawkmoth</name>
    <name type="synonym">Tobacco hornworm</name>
    <dbReference type="NCBI Taxonomy" id="7130"/>
    <lineage>
        <taxon>Eukaryota</taxon>
        <taxon>Metazoa</taxon>
        <taxon>Ecdysozoa</taxon>
        <taxon>Arthropoda</taxon>
        <taxon>Hexapoda</taxon>
        <taxon>Insecta</taxon>
        <taxon>Pterygota</taxon>
        <taxon>Neoptera</taxon>
        <taxon>Endopterygota</taxon>
        <taxon>Lepidoptera</taxon>
        <taxon>Glossata</taxon>
        <taxon>Ditrysia</taxon>
        <taxon>Bombycoidea</taxon>
        <taxon>Sphingidae</taxon>
        <taxon>Sphinginae</taxon>
        <taxon>Sphingini</taxon>
        <taxon>Manduca</taxon>
    </lineage>
</organism>
<dbReference type="AlphaFoldDB" id="A0A921ZJV6"/>
<feature type="transmembrane region" description="Helical" evidence="1">
    <location>
        <begin position="142"/>
        <end position="166"/>
    </location>
</feature>
<protein>
    <submittedName>
        <fullName evidence="2">Uncharacterized protein</fullName>
    </submittedName>
</protein>
<proteinExistence type="predicted"/>
<keyword evidence="1" id="KW-0472">Membrane</keyword>